<keyword evidence="2" id="KW-0238">DNA-binding</keyword>
<accession>A0A9X5KYN0</accession>
<dbReference type="EMBL" id="LKEG01000025">
    <property type="protein sequence ID" value="OAJ50329.1"/>
    <property type="molecule type" value="Genomic_DNA"/>
</dbReference>
<dbReference type="RefSeq" id="WP_064052501.1">
    <property type="nucleotide sequence ID" value="NZ_LKEG01000025.1"/>
</dbReference>
<dbReference type="Proteomes" id="UP000077563">
    <property type="component" value="Unassembled WGS sequence"/>
</dbReference>
<comment type="caution">
    <text evidence="5">The sequence shown here is derived from an EMBL/GenBank/DDBJ whole genome shotgun (WGS) entry which is preliminary data.</text>
</comment>
<reference evidence="5 6" key="1">
    <citation type="submission" date="2015-09" db="EMBL/GenBank/DDBJ databases">
        <title>Genome sequence of Pseudomonas marginalis ICMP 3553.</title>
        <authorList>
            <person name="Visnovsky S."/>
            <person name="Lu A."/>
            <person name="Panda P."/>
            <person name="Pitman A."/>
        </authorList>
    </citation>
    <scope>NUCLEOTIDE SEQUENCE [LARGE SCALE GENOMIC DNA]</scope>
    <source>
        <strain evidence="5 6">ICMP 3553</strain>
    </source>
</reference>
<evidence type="ECO:0000313" key="5">
    <source>
        <dbReference type="EMBL" id="OAJ50329.1"/>
    </source>
</evidence>
<feature type="domain" description="HTH hxlR-type" evidence="4">
    <location>
        <begin position="15"/>
        <end position="113"/>
    </location>
</feature>
<dbReference type="GO" id="GO:0003677">
    <property type="term" value="F:DNA binding"/>
    <property type="evidence" value="ECO:0007669"/>
    <property type="project" value="UniProtKB-KW"/>
</dbReference>
<name>A0A9X5KYN0_PSEMA</name>
<keyword evidence="3" id="KW-0804">Transcription</keyword>
<sequence length="131" mass="14929">MKKCTPQSEVEAFACPVAFTVDVIGGKWKSLILFHLMSGTKRFNELRRLMPDVTQRMLTLQLRELETDKVIHREIYREVPPKVEYSLTALGNTLAPLISAMREWGAVHERAILAFRRAEIGANSFESLAQL</sequence>
<dbReference type="PANTHER" id="PTHR33204:SF33">
    <property type="entry name" value="TRANSCRIPTIONAL REGULATOR, MARR FAMILY"/>
    <property type="match status" value="1"/>
</dbReference>
<evidence type="ECO:0000256" key="1">
    <source>
        <dbReference type="ARBA" id="ARBA00023015"/>
    </source>
</evidence>
<evidence type="ECO:0000313" key="6">
    <source>
        <dbReference type="Proteomes" id="UP000077563"/>
    </source>
</evidence>
<keyword evidence="1" id="KW-0805">Transcription regulation</keyword>
<dbReference type="InterPro" id="IPR002577">
    <property type="entry name" value="HTH_HxlR"/>
</dbReference>
<dbReference type="InterPro" id="IPR036390">
    <property type="entry name" value="WH_DNA-bd_sf"/>
</dbReference>
<dbReference type="Pfam" id="PF01638">
    <property type="entry name" value="HxlR"/>
    <property type="match status" value="1"/>
</dbReference>
<dbReference type="SUPFAM" id="SSF46785">
    <property type="entry name" value="Winged helix' DNA-binding domain"/>
    <property type="match status" value="1"/>
</dbReference>
<dbReference type="AlphaFoldDB" id="A0A9X5KYN0"/>
<dbReference type="InterPro" id="IPR036388">
    <property type="entry name" value="WH-like_DNA-bd_sf"/>
</dbReference>
<evidence type="ECO:0000259" key="4">
    <source>
        <dbReference type="PROSITE" id="PS51118"/>
    </source>
</evidence>
<proteinExistence type="predicted"/>
<evidence type="ECO:0000256" key="2">
    <source>
        <dbReference type="ARBA" id="ARBA00023125"/>
    </source>
</evidence>
<dbReference type="PANTHER" id="PTHR33204">
    <property type="entry name" value="TRANSCRIPTIONAL REGULATOR, MARR FAMILY"/>
    <property type="match status" value="1"/>
</dbReference>
<dbReference type="PROSITE" id="PS51118">
    <property type="entry name" value="HTH_HXLR"/>
    <property type="match status" value="1"/>
</dbReference>
<dbReference type="Gene3D" id="1.10.10.10">
    <property type="entry name" value="Winged helix-like DNA-binding domain superfamily/Winged helix DNA-binding domain"/>
    <property type="match status" value="1"/>
</dbReference>
<evidence type="ECO:0000256" key="3">
    <source>
        <dbReference type="ARBA" id="ARBA00023163"/>
    </source>
</evidence>
<protein>
    <submittedName>
        <fullName evidence="5">HxlR family transcriptional regulator</fullName>
    </submittedName>
</protein>
<gene>
    <name evidence="5" type="ORF">AO064_04720</name>
</gene>
<organism evidence="5 6">
    <name type="scientific">Pseudomonas marginalis</name>
    <name type="common">Pseudomonas panacis</name>
    <dbReference type="NCBI Taxonomy" id="298"/>
    <lineage>
        <taxon>Bacteria</taxon>
        <taxon>Pseudomonadati</taxon>
        <taxon>Pseudomonadota</taxon>
        <taxon>Gammaproteobacteria</taxon>
        <taxon>Pseudomonadales</taxon>
        <taxon>Pseudomonadaceae</taxon>
        <taxon>Pseudomonas</taxon>
    </lineage>
</organism>